<evidence type="ECO:0000256" key="1">
    <source>
        <dbReference type="SAM" id="Phobius"/>
    </source>
</evidence>
<evidence type="ECO:0000313" key="2">
    <source>
        <dbReference type="Proteomes" id="UP000887564"/>
    </source>
</evidence>
<dbReference type="WBParaSite" id="PEQ_0000376101-mRNA-1">
    <property type="protein sequence ID" value="PEQ_0000376101-mRNA-1"/>
    <property type="gene ID" value="PEQ_0000376101"/>
</dbReference>
<keyword evidence="1" id="KW-0812">Transmembrane</keyword>
<sequence>MKVQAILLQAPSKYVLFAGLFALLIGIVFVAVLMGIYVTAVEDTAENVDELGNITISVGTGELTTNAIIPSCQL</sequence>
<feature type="transmembrane region" description="Helical" evidence="1">
    <location>
        <begin position="14"/>
        <end position="38"/>
    </location>
</feature>
<dbReference type="Proteomes" id="UP000887564">
    <property type="component" value="Unplaced"/>
</dbReference>
<evidence type="ECO:0000313" key="3">
    <source>
        <dbReference type="WBParaSite" id="PEQ_0000376101-mRNA-1"/>
    </source>
</evidence>
<keyword evidence="1" id="KW-1133">Transmembrane helix</keyword>
<name>A0A914RAR1_PAREQ</name>
<accession>A0A914RAR1</accession>
<keyword evidence="2" id="KW-1185">Reference proteome</keyword>
<protein>
    <submittedName>
        <fullName evidence="3">Uncharacterized protein</fullName>
    </submittedName>
</protein>
<keyword evidence="1" id="KW-0472">Membrane</keyword>
<organism evidence="2 3">
    <name type="scientific">Parascaris equorum</name>
    <name type="common">Equine roundworm</name>
    <dbReference type="NCBI Taxonomy" id="6256"/>
    <lineage>
        <taxon>Eukaryota</taxon>
        <taxon>Metazoa</taxon>
        <taxon>Ecdysozoa</taxon>
        <taxon>Nematoda</taxon>
        <taxon>Chromadorea</taxon>
        <taxon>Rhabditida</taxon>
        <taxon>Spirurina</taxon>
        <taxon>Ascaridomorpha</taxon>
        <taxon>Ascaridoidea</taxon>
        <taxon>Ascarididae</taxon>
        <taxon>Parascaris</taxon>
    </lineage>
</organism>
<dbReference type="AlphaFoldDB" id="A0A914RAR1"/>
<reference evidence="3" key="1">
    <citation type="submission" date="2022-11" db="UniProtKB">
        <authorList>
            <consortium name="WormBaseParasite"/>
        </authorList>
    </citation>
    <scope>IDENTIFICATION</scope>
</reference>
<proteinExistence type="predicted"/>